<sequence length="250" mass="27937">MKWISKLSLIIGFCFGMMGVSQASDFSKLDYLTEEFPPYNFKEGNQAGGIAVDLLMAMAKQANVPLTKGDVRVYSWARAYDMTLKGPNKVLFSTTRAAKREDLFKWAGPIASLRVTLIGKKDAGIEINSADQMKNYKIGVVNEDYGEQLLRDAGVPEKQIDQLTKPDQIAKKLISGRLQLWAYDEITAFMLIKRNGGDTSQFKSYYVLNEGQLYYALSKDVDDSTVASMQKALDAVKASGEYDKILSKYK</sequence>
<evidence type="ECO:0000313" key="3">
    <source>
        <dbReference type="EMBL" id="CAH0537776.1"/>
    </source>
</evidence>
<organism evidence="3 4">
    <name type="scientific">Vibrio marisflavi CECT 7928</name>
    <dbReference type="NCBI Taxonomy" id="634439"/>
    <lineage>
        <taxon>Bacteria</taxon>
        <taxon>Pseudomonadati</taxon>
        <taxon>Pseudomonadota</taxon>
        <taxon>Gammaproteobacteria</taxon>
        <taxon>Vibrionales</taxon>
        <taxon>Vibrionaceae</taxon>
        <taxon>Vibrio</taxon>
    </lineage>
</organism>
<accession>A0ABN8E0L0</accession>
<dbReference type="SMART" id="SM00062">
    <property type="entry name" value="PBPb"/>
    <property type="match status" value="1"/>
</dbReference>
<evidence type="ECO:0000256" key="1">
    <source>
        <dbReference type="SAM" id="SignalP"/>
    </source>
</evidence>
<evidence type="ECO:0000313" key="4">
    <source>
        <dbReference type="Proteomes" id="UP000838748"/>
    </source>
</evidence>
<dbReference type="EMBL" id="CAKLDM010000001">
    <property type="protein sequence ID" value="CAH0537776.1"/>
    <property type="molecule type" value="Genomic_DNA"/>
</dbReference>
<dbReference type="SUPFAM" id="SSF53850">
    <property type="entry name" value="Periplasmic binding protein-like II"/>
    <property type="match status" value="1"/>
</dbReference>
<protein>
    <recommendedName>
        <fullName evidence="2">Solute-binding protein family 3/N-terminal domain-containing protein</fullName>
    </recommendedName>
</protein>
<dbReference type="Proteomes" id="UP000838748">
    <property type="component" value="Unassembled WGS sequence"/>
</dbReference>
<dbReference type="RefSeq" id="WP_237360669.1">
    <property type="nucleotide sequence ID" value="NZ_CAKLDM010000001.1"/>
</dbReference>
<feature type="domain" description="Solute-binding protein family 3/N-terminal" evidence="2">
    <location>
        <begin position="28"/>
        <end position="250"/>
    </location>
</feature>
<name>A0ABN8E0L0_9VIBR</name>
<keyword evidence="4" id="KW-1185">Reference proteome</keyword>
<dbReference type="PANTHER" id="PTHR38834">
    <property type="entry name" value="PERIPLASMIC SUBSTRATE BINDING PROTEIN FAMILY 3"/>
    <property type="match status" value="1"/>
</dbReference>
<dbReference type="PANTHER" id="PTHR38834:SF3">
    <property type="entry name" value="SOLUTE-BINDING PROTEIN FAMILY 3_N-TERMINAL DOMAIN-CONTAINING PROTEIN"/>
    <property type="match status" value="1"/>
</dbReference>
<keyword evidence="1" id="KW-0732">Signal</keyword>
<gene>
    <name evidence="3" type="ORF">VMF7928_01329</name>
</gene>
<reference evidence="3" key="1">
    <citation type="submission" date="2021-11" db="EMBL/GenBank/DDBJ databases">
        <authorList>
            <person name="Rodrigo-Torres L."/>
            <person name="Arahal R. D."/>
            <person name="Lucena T."/>
        </authorList>
    </citation>
    <scope>NUCLEOTIDE SEQUENCE</scope>
    <source>
        <strain evidence="3">CECT 7928</strain>
    </source>
</reference>
<evidence type="ECO:0000259" key="2">
    <source>
        <dbReference type="SMART" id="SM00062"/>
    </source>
</evidence>
<comment type="caution">
    <text evidence="3">The sequence shown here is derived from an EMBL/GenBank/DDBJ whole genome shotgun (WGS) entry which is preliminary data.</text>
</comment>
<feature type="signal peptide" evidence="1">
    <location>
        <begin position="1"/>
        <end position="23"/>
    </location>
</feature>
<dbReference type="Gene3D" id="3.40.190.10">
    <property type="entry name" value="Periplasmic binding protein-like II"/>
    <property type="match status" value="2"/>
</dbReference>
<dbReference type="Pfam" id="PF00497">
    <property type="entry name" value="SBP_bac_3"/>
    <property type="match status" value="1"/>
</dbReference>
<proteinExistence type="predicted"/>
<feature type="chain" id="PRO_5046255079" description="Solute-binding protein family 3/N-terminal domain-containing protein" evidence="1">
    <location>
        <begin position="24"/>
        <end position="250"/>
    </location>
</feature>
<dbReference type="InterPro" id="IPR001638">
    <property type="entry name" value="Solute-binding_3/MltF_N"/>
</dbReference>